<accession>A0A8J3Q0B6</accession>
<gene>
    <name evidence="1" type="ORF">Pka01_73870</name>
</gene>
<name>A0A8J3Q0B6_9ACTN</name>
<protein>
    <submittedName>
        <fullName evidence="1">Uncharacterized protein</fullName>
    </submittedName>
</protein>
<dbReference type="AlphaFoldDB" id="A0A8J3Q0B6"/>
<keyword evidence="2" id="KW-1185">Reference proteome</keyword>
<reference evidence="1 2" key="1">
    <citation type="submission" date="2021-01" db="EMBL/GenBank/DDBJ databases">
        <title>Whole genome shotgun sequence of Planotetraspora kaengkrachanensis NBRC 104272.</title>
        <authorList>
            <person name="Komaki H."/>
            <person name="Tamura T."/>
        </authorList>
    </citation>
    <scope>NUCLEOTIDE SEQUENCE [LARGE SCALE GENOMIC DNA]</scope>
    <source>
        <strain evidence="1 2">NBRC 104272</strain>
    </source>
</reference>
<organism evidence="1 2">
    <name type="scientific">Planotetraspora kaengkrachanensis</name>
    <dbReference type="NCBI Taxonomy" id="575193"/>
    <lineage>
        <taxon>Bacteria</taxon>
        <taxon>Bacillati</taxon>
        <taxon>Actinomycetota</taxon>
        <taxon>Actinomycetes</taxon>
        <taxon>Streptosporangiales</taxon>
        <taxon>Streptosporangiaceae</taxon>
        <taxon>Planotetraspora</taxon>
    </lineage>
</organism>
<evidence type="ECO:0000313" key="1">
    <source>
        <dbReference type="EMBL" id="GIG84260.1"/>
    </source>
</evidence>
<dbReference type="EMBL" id="BONV01000049">
    <property type="protein sequence ID" value="GIG84260.1"/>
    <property type="molecule type" value="Genomic_DNA"/>
</dbReference>
<evidence type="ECO:0000313" key="2">
    <source>
        <dbReference type="Proteomes" id="UP000630097"/>
    </source>
</evidence>
<dbReference type="Proteomes" id="UP000630097">
    <property type="component" value="Unassembled WGS sequence"/>
</dbReference>
<sequence>MRTGIRGAAIAGGAYVVGLAFAPACSPGVALAALCGAAGTYVGGMVGGVVGDTAIQVYGRAREPVVNVVKVDRLGHQEGMEQYLWVR</sequence>
<comment type="caution">
    <text evidence="1">The sequence shown here is derived from an EMBL/GenBank/DDBJ whole genome shotgun (WGS) entry which is preliminary data.</text>
</comment>
<proteinExistence type="predicted"/>